<protein>
    <submittedName>
        <fullName evidence="3">Uncharacterized protein</fullName>
    </submittedName>
</protein>
<feature type="transmembrane region" description="Helical" evidence="2">
    <location>
        <begin position="106"/>
        <end position="124"/>
    </location>
</feature>
<evidence type="ECO:0000313" key="3">
    <source>
        <dbReference type="EMBL" id="KAL1187611.1"/>
    </source>
</evidence>
<sequence>MESNEDVEVLSKAIEKLLDEKRKREAAGDAFIEDHDDQLLLSRLISQLGSPKTKGETDGITKEEEEEEEESLDASASQGKREGDRRLEESLKEIAKDIKNVKRQNTITHVLLSAVIFLTLAWQVSEYSMILMMKDRISHPIRSIGGMLNGIFKGKLRPIKNQLTGTSASKDQDNNGNGTLTGAQLQMPELLREFGLDDDE</sequence>
<keyword evidence="4" id="KW-1185">Reference proteome</keyword>
<gene>
    <name evidence="3" type="ORF">V5N11_031602</name>
</gene>
<keyword evidence="2" id="KW-0472">Membrane</keyword>
<dbReference type="PANTHER" id="PTHR35280">
    <property type="entry name" value="F17L21.9"/>
    <property type="match status" value="1"/>
</dbReference>
<dbReference type="EMBL" id="JBANAX010000944">
    <property type="protein sequence ID" value="KAL1187611.1"/>
    <property type="molecule type" value="Genomic_DNA"/>
</dbReference>
<evidence type="ECO:0000256" key="2">
    <source>
        <dbReference type="SAM" id="Phobius"/>
    </source>
</evidence>
<name>A0ABD0Z0U2_CARAN</name>
<organism evidence="3 4">
    <name type="scientific">Cardamine amara subsp. amara</name>
    <dbReference type="NCBI Taxonomy" id="228776"/>
    <lineage>
        <taxon>Eukaryota</taxon>
        <taxon>Viridiplantae</taxon>
        <taxon>Streptophyta</taxon>
        <taxon>Embryophyta</taxon>
        <taxon>Tracheophyta</taxon>
        <taxon>Spermatophyta</taxon>
        <taxon>Magnoliopsida</taxon>
        <taxon>eudicotyledons</taxon>
        <taxon>Gunneridae</taxon>
        <taxon>Pentapetalae</taxon>
        <taxon>rosids</taxon>
        <taxon>malvids</taxon>
        <taxon>Brassicales</taxon>
        <taxon>Brassicaceae</taxon>
        <taxon>Cardamineae</taxon>
        <taxon>Cardamine</taxon>
    </lineage>
</organism>
<accession>A0ABD0Z0U2</accession>
<feature type="region of interest" description="Disordered" evidence="1">
    <location>
        <begin position="49"/>
        <end position="85"/>
    </location>
</feature>
<feature type="compositionally biased region" description="Basic and acidic residues" evidence="1">
    <location>
        <begin position="53"/>
        <end position="62"/>
    </location>
</feature>
<evidence type="ECO:0000313" key="4">
    <source>
        <dbReference type="Proteomes" id="UP001558713"/>
    </source>
</evidence>
<comment type="caution">
    <text evidence="3">The sequence shown here is derived from an EMBL/GenBank/DDBJ whole genome shotgun (WGS) entry which is preliminary data.</text>
</comment>
<dbReference type="AlphaFoldDB" id="A0ABD0Z0U2"/>
<reference evidence="3 4" key="1">
    <citation type="submission" date="2024-04" db="EMBL/GenBank/DDBJ databases">
        <title>Genome assembly C_amara_ONT_v2.</title>
        <authorList>
            <person name="Yant L."/>
            <person name="Moore C."/>
            <person name="Slenker M."/>
        </authorList>
    </citation>
    <scope>NUCLEOTIDE SEQUENCE [LARGE SCALE GENOMIC DNA]</scope>
    <source>
        <tissue evidence="3">Leaf</tissue>
    </source>
</reference>
<keyword evidence="2" id="KW-1133">Transmembrane helix</keyword>
<dbReference type="PANTHER" id="PTHR35280:SF1">
    <property type="entry name" value="F17L21.9"/>
    <property type="match status" value="1"/>
</dbReference>
<evidence type="ECO:0000256" key="1">
    <source>
        <dbReference type="SAM" id="MobiDB-lite"/>
    </source>
</evidence>
<keyword evidence="2" id="KW-0812">Transmembrane</keyword>
<proteinExistence type="predicted"/>
<dbReference type="Proteomes" id="UP001558713">
    <property type="component" value="Unassembled WGS sequence"/>
</dbReference>
<feature type="compositionally biased region" description="Acidic residues" evidence="1">
    <location>
        <begin position="63"/>
        <end position="72"/>
    </location>
</feature>